<feature type="domain" description="Ketosynthase family 3 (KS3)" evidence="12">
    <location>
        <begin position="34"/>
        <end position="450"/>
    </location>
</feature>
<feature type="region of interest" description="Disordered" evidence="10">
    <location>
        <begin position="835"/>
        <end position="859"/>
    </location>
</feature>
<evidence type="ECO:0000256" key="8">
    <source>
        <dbReference type="ARBA" id="ARBA00023315"/>
    </source>
</evidence>
<evidence type="ECO:0000259" key="11">
    <source>
        <dbReference type="PROSITE" id="PS50075"/>
    </source>
</evidence>
<dbReference type="SMART" id="SM00826">
    <property type="entry name" value="PKS_DH"/>
    <property type="match status" value="2"/>
</dbReference>
<dbReference type="SUPFAM" id="SSF52151">
    <property type="entry name" value="FabD/lysophospholipase-like"/>
    <property type="match status" value="3"/>
</dbReference>
<dbReference type="Pfam" id="PF16197">
    <property type="entry name" value="KAsynt_C_assoc"/>
    <property type="match status" value="3"/>
</dbReference>
<dbReference type="Gene3D" id="3.10.129.110">
    <property type="entry name" value="Polyketide synthase dehydratase"/>
    <property type="match status" value="2"/>
</dbReference>
<feature type="domain" description="PKS/mFAS DH" evidence="13">
    <location>
        <begin position="4263"/>
        <end position="4535"/>
    </location>
</feature>
<dbReference type="PANTHER" id="PTHR43775:SF51">
    <property type="entry name" value="INACTIVE PHENOLPHTHIOCEROL SYNTHESIS POLYKETIDE SYNTHASE TYPE I PKS1-RELATED"/>
    <property type="match status" value="1"/>
</dbReference>
<reference evidence="14 15" key="1">
    <citation type="journal article" date="2016" name="Antonie Van Leeuwenhoek">
        <title>Nocardia donostiensis sp. nov., isolated from human respiratory specimens.</title>
        <authorList>
            <person name="Ercibengoa M."/>
            <person name="Bell M."/>
            <person name="Marimon J.M."/>
            <person name="Humrighouse B."/>
            <person name="Klenk H.P."/>
            <person name="Potter G."/>
            <person name="Perez-Trallero E."/>
        </authorList>
    </citation>
    <scope>NUCLEOTIDE SEQUENCE [LARGE SCALE GENOMIC DNA]</scope>
    <source>
        <strain evidence="14 15">X1655</strain>
    </source>
</reference>
<keyword evidence="4" id="KW-0808">Transferase</keyword>
<dbReference type="InterPro" id="IPR011032">
    <property type="entry name" value="GroES-like_sf"/>
</dbReference>
<dbReference type="FunFam" id="1.10.1200.10:FF:000007">
    <property type="entry name" value="Probable polyketide synthase pks17"/>
    <property type="match status" value="3"/>
</dbReference>
<dbReference type="PROSITE" id="PS52004">
    <property type="entry name" value="KS3_2"/>
    <property type="match status" value="3"/>
</dbReference>
<dbReference type="SMART" id="SM00825">
    <property type="entry name" value="PKS_KS"/>
    <property type="match status" value="3"/>
</dbReference>
<dbReference type="Pfam" id="PF21089">
    <property type="entry name" value="PKS_DH_N"/>
    <property type="match status" value="2"/>
</dbReference>
<dbReference type="GO" id="GO:0016491">
    <property type="term" value="F:oxidoreductase activity"/>
    <property type="evidence" value="ECO:0007669"/>
    <property type="project" value="InterPro"/>
</dbReference>
<keyword evidence="5" id="KW-0276">Fatty acid metabolism</keyword>
<accession>A0A1V2T993</accession>
<dbReference type="FunFam" id="3.40.47.10:FF:000019">
    <property type="entry name" value="Polyketide synthase type I"/>
    <property type="match status" value="3"/>
</dbReference>
<dbReference type="SUPFAM" id="SSF53901">
    <property type="entry name" value="Thiolase-like"/>
    <property type="match status" value="3"/>
</dbReference>
<dbReference type="RefSeq" id="WP_077121707.1">
    <property type="nucleotide sequence ID" value="NZ_MUMY01000033.1"/>
</dbReference>
<keyword evidence="2" id="KW-0596">Phosphopantetheine</keyword>
<dbReference type="Pfam" id="PF13602">
    <property type="entry name" value="ADH_zinc_N_2"/>
    <property type="match status" value="1"/>
</dbReference>
<dbReference type="Gene3D" id="3.90.180.10">
    <property type="entry name" value="Medium-chain alcohol dehydrogenases, catalytic domain"/>
    <property type="match status" value="1"/>
</dbReference>
<dbReference type="FunFam" id="3.90.180.10:FF:000032">
    <property type="entry name" value="Probable polyketide synthase pks1"/>
    <property type="match status" value="1"/>
</dbReference>
<feature type="domain" description="Carrier" evidence="11">
    <location>
        <begin position="1386"/>
        <end position="1461"/>
    </location>
</feature>
<evidence type="ECO:0000256" key="5">
    <source>
        <dbReference type="ARBA" id="ARBA00022832"/>
    </source>
</evidence>
<dbReference type="Gene3D" id="3.30.70.3290">
    <property type="match status" value="4"/>
</dbReference>
<dbReference type="PROSITE" id="PS00606">
    <property type="entry name" value="KS3_1"/>
    <property type="match status" value="3"/>
</dbReference>
<keyword evidence="3" id="KW-0597">Phosphoprotein</keyword>
<dbReference type="GO" id="GO:0004315">
    <property type="term" value="F:3-oxoacyl-[acyl-carrier-protein] synthase activity"/>
    <property type="evidence" value="ECO:0007669"/>
    <property type="project" value="InterPro"/>
</dbReference>
<dbReference type="Pfam" id="PF08240">
    <property type="entry name" value="ADH_N"/>
    <property type="match status" value="1"/>
</dbReference>
<evidence type="ECO:0000256" key="4">
    <source>
        <dbReference type="ARBA" id="ARBA00022679"/>
    </source>
</evidence>
<gene>
    <name evidence="14" type="ORF">B0T46_24995</name>
</gene>
<dbReference type="InterPro" id="IPR020806">
    <property type="entry name" value="PKS_PP-bd"/>
</dbReference>
<dbReference type="SUPFAM" id="SSF51735">
    <property type="entry name" value="NAD(P)-binding Rossmann-fold domains"/>
    <property type="match status" value="7"/>
</dbReference>
<keyword evidence="15" id="KW-1185">Reference proteome</keyword>
<dbReference type="Gene3D" id="1.10.1200.10">
    <property type="entry name" value="ACP-like"/>
    <property type="match status" value="3"/>
</dbReference>
<feature type="domain" description="Carrier" evidence="11">
    <location>
        <begin position="5324"/>
        <end position="5399"/>
    </location>
</feature>
<dbReference type="InterPro" id="IPR016039">
    <property type="entry name" value="Thiolase-like"/>
</dbReference>
<dbReference type="InterPro" id="IPR036736">
    <property type="entry name" value="ACP-like_sf"/>
</dbReference>
<dbReference type="InterPro" id="IPR014043">
    <property type="entry name" value="Acyl_transferase_dom"/>
</dbReference>
<feature type="region of interest" description="C-terminal hotdog fold" evidence="9">
    <location>
        <begin position="4400"/>
        <end position="4535"/>
    </location>
</feature>
<dbReference type="FunFam" id="3.40.50.720:FF:000209">
    <property type="entry name" value="Polyketide synthase Pks12"/>
    <property type="match status" value="1"/>
</dbReference>
<evidence type="ECO:0000256" key="2">
    <source>
        <dbReference type="ARBA" id="ARBA00022450"/>
    </source>
</evidence>
<feature type="compositionally biased region" description="Low complexity" evidence="10">
    <location>
        <begin position="2818"/>
        <end position="2837"/>
    </location>
</feature>
<dbReference type="PROSITE" id="PS52019">
    <property type="entry name" value="PKS_MFAS_DH"/>
    <property type="match status" value="2"/>
</dbReference>
<dbReference type="Pfam" id="PF22953">
    <property type="entry name" value="SpnB_Rossmann"/>
    <property type="match status" value="3"/>
</dbReference>
<dbReference type="InterPro" id="IPR049551">
    <property type="entry name" value="PKS_DH_C"/>
</dbReference>
<dbReference type="InterPro" id="IPR057326">
    <property type="entry name" value="KR_dom"/>
</dbReference>
<dbReference type="CDD" id="cd08956">
    <property type="entry name" value="KR_3_FAS_SDR_x"/>
    <property type="match status" value="3"/>
</dbReference>
<evidence type="ECO:0000313" key="15">
    <source>
        <dbReference type="Proteomes" id="UP000188836"/>
    </source>
</evidence>
<sequence length="5479" mass="569912">MTASRDELAGALRAALARTQRLREENRRLTDARTEPIAIVGIGCRFPGGADTPEQLWQLLDDGRDGIGPLPTDRGWDLDSLAAAGVTTRAGGFLHDAALFDAGFFDISPREAAAMDPQHRLVLETTWEAFEYAGIDPKSLRDSDTGVFLGVSSQLYGSTDTGAEGYRLTGTTASAASGRVAYLFGFHGPAISVDTACSSSLVALHQAMAALRAGECALAVVGGVSVMATPDTLLEFWRQSGLAPDGRCKSFAASADGTGFADGAGVLVLERLSDARRLGHEVVAVVRGSAVNSDGASNGFTAPNGPAQQRVIRQALDDAGIAATEIDAVEAHGTGTVLGDPVEAHALIAAYGQDRPADRPLWLGSIKSNIGHTQAAAGIAGVIKMALALRHRRLPPTLHIDRPSTQVDWSAGAVALLTEGRDWPDHGRPRRGAVSSFGASGTNAHVVLEQAAEADSEVPGADGPADIPAWVVSARSEAALAEQARRLADRAVHEPDLPASDIAATLARRTRFEHRLVVLGGNRDALLTRLWAHADGRPADGVVSGVARPGKTVFLFPGQGAQWQGMGRELHAAYPVFAAAFDTVAAAFEERYDCGLQEVLGAEDPLPLQDTAQAQAGLFAVGVALFRLVESLGLRPDFLCGHSVGEITAAHLAGALSLTDAVTLIGERGRLMRQLPGDGAMIAVHAAPAEVTALLVDGVDIAAINAPDSVVLSGARDAVDGIAEHLAAHGHRVDRLPVSHAFHSPLMDPILDRFAAVAATVRVGPAAVPVLSNLDGRFAGDRMAEPRYWVRHLRETVRFADSLRTLAEHQATRFLILGPDGGLSALVQRTLDPRTTTATVPGSPVGLSPHSDSAQSIGHPHQHVGEVTTAAALHRGRPQVRTLLTALARLHVAGAGIDWAVLCPGRRVRLPSYAFQREHYWLGSGPRTRTAAPDPTAPPPPSLFEVTWSVAPENTGPPARPQPLVIWNQDETGGTSSSHDVLVFAPPVATGEDTPAATRAAVHATLHVLQTFVGDPRFDTSTLLVVTRSAVSVAGEPVTDPAGAAVWGLVRTAQTEHPGRIVIVDTDTDSSETLAAAAACGAPQLAVRAGVRYTPRLAPVPADTESQAAISTDGTVVITGGTGALGALLARHLVHTYGVRSLVLAGRRGPQAPGAGELAAELTEAGASVRILSCDVSDRAAVAALLAAVPAEYPLVGVVHAAGVLDDGVLTAQEPQRMDTVLAGKADAAWYLHELTVKREPALFVLFSSAAGVFGSAGQANYAAANAFLDGLAAYRRAAGLTATSIAWGPWAVSEGMAGRLDGKGDGAAARLARGGSVALTADHGLRLFDAAVAQSRPWVTALGPARRGPTEGFPLPLSHTLDIPDAGSGAWRQRLAGLDDAQRRRELGTLVAALVASVLGYADGASVGPTRTFRELGVDSLTAVEIRNRLRAATGLTLPATLVFDHPTPAALAEHIHRRIGGIDETAVAPPLGPTAAHELADPIAVVGMGCRFPGGVSSPDDFWQLLVDGRDGIAGFPTDRGWDLRRLFGTDADASGTSVTRAGGFLYDAADFDADFFGINPREALSMDPQQRLLLETVWEALEFAGIDPGTLRGTATGVFVGVSAQSYGLGAPGDSGVEGYRATGATASVVSGRVAYVLGTEGPAVSVDTACSSSLVALHHAIGSLRRGESVTALVAGVTVMATPLGFIEFSRQGGLAQDGRCKSYADAADGTGWGEGVGVLVLEPLSRARELGHDVLAVVRGSAINSDGASNGLTAPSGPAQQRVIRAALADAGLRPGDIDAVDGHGTGTRLGDPIEVQALSATYGRDRPADRPLWLGSVKSNIGHPQAAAGIAGVIKMVLALRHRVLPRTLHADVPTTHVDWSAGTVRLLTDQRNWDADAERPRRAAVSSFGISGTNAHVILEQTAPAAEIAAAPLDHPLVWPVSARDHLALAAQARRLADHLRRHPDIDAVEVGRSLARRHRFPARALVTGRDRRQLLAGLIAVSGGTTAPGVVTGTARSGGTTAFVFPGQGAQRLGMGRALYEAFPAFACAFDEVAAELDTRLSRPLRDIVWGADKNAVDTTAFAQPALFAVEVALARLLQTWGVVPDIVAGHSLGEITAAHIAGMLSVADAAVLVVARGALMQALPDDGAMIAVQASAAEVAAVLTDDTALAAINAPDAVVVSGARPAVTALAETFRERGVRVEELAVSHAFHSPLMEPMLAEFSAVATAIDWQAPQLPIVSAVDGALGDDRLLSPSHWVRHARDTVRFADTVGTLAATGVTRYVVLGPGDGLAALILRCLAGHPDAAQHTVTALLRADRDEPDTLLAALAELDLADTPVDWPALFAASTQPPITLPTYAFQRRRYWLTTRPDSAGAEVFGQHGIEHPVLAAMVTAPATGAATLTGRLSSQTHTWLPEHAIGGVPLFPATGFLDMALCAGDAMGAPVVDELTLHTPLPLPGDVGVRVQILIGEPDSVGSRTISIYSVRDDAGDEWVCHADGTLRADNDADTEPETAWARSWPPGAAQVAVDGVYDRLADAGFDYGPLFRGLRRVWRDGTELFAEVTLPEAPTSAGRYHLHPALLDAVLHTMAVPENGDTDNARALPFAWHDVTWYRPAAVALRARITPRTDHTVALDICDDAGQPVLTAHSLTFRSHRPDASMLAAHALYTVRWSPISAQTVHTGEPVTDWAAVALDEEVTGLVVFDCRTTLSGDVADDLSTAPHTVLSVLQRFTSDPQFAASKLLVVTAGAVAVSRTDVPNPAAAAVWGLVRTARTEEPARILLLDLDSAVAPADALVPIVGSTEPEIAVRDGTAYTPRLIRQPVKGHHAAVAPAPSNAAAAPGANSAATAPVPNNAATALLMSNATATTEANNAATTEASNAAASRANSSSATPETNHAATTPEAGNAGEDGGMLAVIPHLTGGLANGTVLITGGTGGLGALLARHLVTTHGVRSLLLASRRGDTAPGVRDLVAELAAAGARVEVAVCDMADRVAVARLLAAVPGQGPLAAVVHIAGVLDDGVIGALTPERLDTVLAAKARGAWYLHELLGERAPVPMVLYSSAAGVFGAPGQGNYAAANAFLDALATRRAAAGLPTVSIAWGPWQRAGMTEGLAGADTARLARGGIASLAIDRALALFDAALDQSEPAVAALELDRPMLADQARNGLLPSRLHDLVPVRPSRTDANTPGKELSALRGEELRRTVAALVRQQVATVLGHADPHAIDMERSFAESGFDSLTAVEARNRLNVATGLHLTATVVFDHPTPAALADHIARRLAGASADAGDGDSTERPPTPTAEPIAIIGLGCRYPGGVSDPEQLWQLLVDGRDAIGEFPTDRGWDLDALSGTEPGAPGYSQVRHGGFLYDAADFDAAFFDISPREARAMDPQQRLLLETAWEALEHAGIDPVSLRGSETGVYAGVMYHDYPAAAAAGSVVSGRIAYALGVHGPAVSVDTACSSSLVALHQAIRALRAGDCSLALVGGVTVMATPAAFVEFSRQGALSPDGRCRSFSAAADGTGWSEGAGVLVVQRLSDARRAGHRVLAVVRGSAVNSDGASNGLTAPNGPAQQRVIRRALADAGVGAGEVDVVEAHGTGTTLGDPIEAQALLATYGRDRTAERPLWLGSIKSNIGHTQAAAGVAGVIKVVQALRHETLPRTLYAQDPSPQVDWSAGTVRLLTEQQRWPRHDRPRRAGVSSFGISGTNAHIILEEAPPADHKVAPADQPGPVVWMLSARTRGSLIDQARRLLTHLHSEPGADPVDVSRALLRRSQFEHRAAVVGAGRDALLAGLGGLAETRAVAGAVAGVAAGETKMVFVFPGQGAHYRGAGSELYRRFPVFADEFDRVIEAFGELGGPVRDLLLGSGRTPETTMTAQPALFAIGIALYRLLRAGGIVPDYLVGHSLGEITAAHAAGVLDLADAVALVTARARLMQALPGDGAMAAVDADEHQIAALLTGDVVVAAVNAPNAVVVSGSRDAVTHCAERAAARGHRVEHLPVAQAFHSPLIDPMLAAFADAATGFTYRGPSVPVISTRDGRPLDHRGLSPDHWVRHARDTVRFADAIRTVAADGATRYVVVGPDAGLSGLIQRTVDRVDTAPVPVGTASTPTGTTPGPVGTTPASVDDTLAPLNNASAMLGNTPTALHTTTSPRDDTTAALRSTPTLLDRTTAALHNTPTTIGETSAPLGKTLVPPNTVDNAPATVVALVQRDRLPTETVLTAFARLYIDGADINWRTVYPGPTAMTLPTYAFQRRRYWHHAPAGQRELPSAGLDAVDHPLLAALVPAPGDGGVTVTGRLSLHSQPWLADHALGGTVLFPATGLLELAVCAGRRVGAPEVVELSMPAPLPLSAGGATHIQVIVGAAEANGTHPVTVHARSADADRWLLHAEGRVRAVAEPGSGTNPTVDTWPPEHAEPVPLDGVYEDLADRGYGYGSAFRGLRAVWRRGADLFAEVELPDSVDDARRYHVHPALLDAVLHAAATGAAGPGTMVPFAWTGVVPGTAGRTRLHARISPVGDDAVALHITDPTGTPVLAVRSLILRPIRFDEKTAEAGRLLSMLTWLPIPQREPEPVEYCDWNELAAADPRTGTGCFVVLDCRPSAHVPAGARVVEAPTTTDVVADTHTAAHRVLTVLHRFTADASPVPGTLVVVTDGAVSVSGEPVTDPAGAAIWGLVRAAQAENPGRIVLVDTVGDAAEASAFAASGSEPQLAIRAGVGYLARLTRLSPDSELPVPVGNWRLAAAGTGTADGVTATGHPAGASPLGPGQVRIAVRAAGLNFRDVLIFVGLYPERGAVPGAEAAGVVTEVGPGGAYRVGDRVMGLLLDGIGPSVVTDQRLITAIPAGWSFAEAAATPLAFLTAYYALHDLADLRPGERVLVHAATGGVGMAAVQLARHRGAEVFVTASTGKWDTLRALGFDDQHIGDSRTLTFADDFLHVTEGAGMDIVLDCLSGDFVETSLRLLPRGGRFIEMGKTDARESAAVAAAHPGVRYRAFDLMEAGADRIAELLADVTGLFGSGALHRLPIRAWDIRRAPEALRYFGSTRHIGKIVLTFPAAPDPGGTVVITGGTGGLGAAVAEHFVTGYGIRSLVLAGRRGDSAPGAEQLRRRLTDLGARVRVLACDVSDRAEVTRLIDAVPPDAPLTGIVHTAGMLDDGVIAALTTDRLDTVLAPKADAAWYLHEATRTLDLAMFVLFSSTAGTVGAAGQANYAAGNAVLDALAALRAAHGLPATAIAWGPWATSTGMAGQLGDNHTARLGRAGLMPLTTEQGLRMLDAAVAAPHPAVTAARFDRAALATQAHAAALPTVLHELLPTAHRARAVTEPELPQRLTALAEPDRPAAVLDAVCAQVAIVLGHRGPDAVEPGRRFTELGFDSLTAVELRNRLAAVTGLALPATLVFDHPTPSDVADVILRRFAPDTASTEDIEHTEERAIRTALQQIPLARLRDSGLLTALLAMSNDPGRHVPEPGPPALSDLDEADLIEMAFRTARPRQPE</sequence>
<name>A0A1V2T993_9NOCA</name>
<evidence type="ECO:0000259" key="12">
    <source>
        <dbReference type="PROSITE" id="PS52004"/>
    </source>
</evidence>
<dbReference type="InterPro" id="IPR050091">
    <property type="entry name" value="PKS_NRPS_Biosynth_Enz"/>
</dbReference>
<feature type="region of interest" description="N-terminal hotdog fold" evidence="9">
    <location>
        <begin position="4263"/>
        <end position="4385"/>
    </location>
</feature>
<dbReference type="PANTHER" id="PTHR43775">
    <property type="entry name" value="FATTY ACID SYNTHASE"/>
    <property type="match status" value="1"/>
</dbReference>
<feature type="region of interest" description="Disordered" evidence="10">
    <location>
        <begin position="2815"/>
        <end position="2837"/>
    </location>
</feature>
<dbReference type="EMBL" id="MUMY01000033">
    <property type="protein sequence ID" value="ONM46073.1"/>
    <property type="molecule type" value="Genomic_DNA"/>
</dbReference>
<feature type="region of interest" description="C-terminal hotdog fold" evidence="9">
    <location>
        <begin position="2512"/>
        <end position="2650"/>
    </location>
</feature>
<dbReference type="InterPro" id="IPR009081">
    <property type="entry name" value="PP-bd_ACP"/>
</dbReference>
<keyword evidence="8" id="KW-0012">Acyltransferase</keyword>
<dbReference type="SMART" id="SM01294">
    <property type="entry name" value="PKS_PP_betabranch"/>
    <property type="match status" value="3"/>
</dbReference>
<dbReference type="InterPro" id="IPR014031">
    <property type="entry name" value="Ketoacyl_synth_C"/>
</dbReference>
<dbReference type="Pfam" id="PF00698">
    <property type="entry name" value="Acyl_transf_1"/>
    <property type="match status" value="3"/>
</dbReference>
<dbReference type="InterPro" id="IPR013968">
    <property type="entry name" value="PKS_KR"/>
</dbReference>
<dbReference type="GO" id="GO:0006633">
    <property type="term" value="P:fatty acid biosynthetic process"/>
    <property type="evidence" value="ECO:0007669"/>
    <property type="project" value="InterPro"/>
</dbReference>
<dbReference type="Gene3D" id="3.40.47.10">
    <property type="match status" value="3"/>
</dbReference>
<dbReference type="InterPro" id="IPR020807">
    <property type="entry name" value="PKS_DH"/>
</dbReference>
<feature type="active site" description="Proton acceptor; for dehydratase activity" evidence="9">
    <location>
        <position position="2406"/>
    </location>
</feature>
<evidence type="ECO:0000256" key="9">
    <source>
        <dbReference type="PROSITE-ProRule" id="PRU01363"/>
    </source>
</evidence>
<dbReference type="Pfam" id="PF02801">
    <property type="entry name" value="Ketoacyl-synt_C"/>
    <property type="match status" value="3"/>
</dbReference>
<keyword evidence="6" id="KW-0443">Lipid metabolism</keyword>
<dbReference type="Pfam" id="PF08659">
    <property type="entry name" value="KR"/>
    <property type="match status" value="3"/>
</dbReference>
<dbReference type="Gene3D" id="3.40.50.720">
    <property type="entry name" value="NAD(P)-binding Rossmann-like Domain"/>
    <property type="match status" value="3"/>
</dbReference>
<feature type="active site" description="Proton donor; for dehydratase activity" evidence="9">
    <location>
        <position position="4460"/>
    </location>
</feature>
<dbReference type="PROSITE" id="PS50075">
    <property type="entry name" value="CARRIER"/>
    <property type="match status" value="3"/>
</dbReference>
<keyword evidence="7" id="KW-0511">Multifunctional enzyme</keyword>
<dbReference type="Gene3D" id="3.40.50.11460">
    <property type="match status" value="2"/>
</dbReference>
<dbReference type="SUPFAM" id="SSF50129">
    <property type="entry name" value="GroES-like"/>
    <property type="match status" value="1"/>
</dbReference>
<dbReference type="Gene3D" id="3.40.366.10">
    <property type="entry name" value="Malonyl-Coenzyme A Acyl Carrier Protein, domain 2"/>
    <property type="match status" value="3"/>
</dbReference>
<dbReference type="PROSITE" id="PS00012">
    <property type="entry name" value="PHOSPHOPANTETHEINE"/>
    <property type="match status" value="3"/>
</dbReference>
<dbReference type="SMART" id="SM00822">
    <property type="entry name" value="PKS_KR"/>
    <property type="match status" value="3"/>
</dbReference>
<protein>
    <recommendedName>
        <fullName evidence="16">Polyketide synthase</fullName>
    </recommendedName>
</protein>
<feature type="domain" description="Ketosynthase family 3 (KS3)" evidence="12">
    <location>
        <begin position="3288"/>
        <end position="3700"/>
    </location>
</feature>
<dbReference type="InterPro" id="IPR016035">
    <property type="entry name" value="Acyl_Trfase/lysoPLipase"/>
</dbReference>
<dbReference type="InterPro" id="IPR042104">
    <property type="entry name" value="PKS_dehydratase_sf"/>
</dbReference>
<evidence type="ECO:0000256" key="7">
    <source>
        <dbReference type="ARBA" id="ARBA00023268"/>
    </source>
</evidence>
<evidence type="ECO:0000256" key="3">
    <source>
        <dbReference type="ARBA" id="ARBA00022553"/>
    </source>
</evidence>
<dbReference type="GO" id="GO:0004312">
    <property type="term" value="F:fatty acid synthase activity"/>
    <property type="evidence" value="ECO:0007669"/>
    <property type="project" value="TreeGrafter"/>
</dbReference>
<evidence type="ECO:0000259" key="13">
    <source>
        <dbReference type="PROSITE" id="PS52019"/>
    </source>
</evidence>
<evidence type="ECO:0000256" key="10">
    <source>
        <dbReference type="SAM" id="MobiDB-lite"/>
    </source>
</evidence>
<dbReference type="SUPFAM" id="SSF55048">
    <property type="entry name" value="Probable ACP-binding domain of malonyl-CoA ACP transacylase"/>
    <property type="match status" value="3"/>
</dbReference>
<dbReference type="SMART" id="SM00823">
    <property type="entry name" value="PKS_PP"/>
    <property type="match status" value="3"/>
</dbReference>
<dbReference type="STRING" id="1538463.B0T36_22885"/>
<dbReference type="InterPro" id="IPR014030">
    <property type="entry name" value="Ketoacyl_synth_N"/>
</dbReference>
<dbReference type="SUPFAM" id="SSF47336">
    <property type="entry name" value="ACP-like"/>
    <property type="match status" value="3"/>
</dbReference>
<feature type="active site" description="Proton acceptor; for dehydratase activity" evidence="9">
    <location>
        <position position="4295"/>
    </location>
</feature>
<comment type="pathway">
    <text evidence="1">Lipid metabolism.</text>
</comment>
<comment type="caution">
    <text evidence="14">The sequence shown here is derived from an EMBL/GenBank/DDBJ whole genome shotgun (WGS) entry which is preliminary data.</text>
</comment>
<dbReference type="Pfam" id="PF00109">
    <property type="entry name" value="ketoacyl-synt"/>
    <property type="match status" value="3"/>
</dbReference>
<proteinExistence type="predicted"/>
<dbReference type="InterPro" id="IPR020843">
    <property type="entry name" value="ER"/>
</dbReference>
<organism evidence="14 15">
    <name type="scientific">Nocardia donostiensis</name>
    <dbReference type="NCBI Taxonomy" id="1538463"/>
    <lineage>
        <taxon>Bacteria</taxon>
        <taxon>Bacillati</taxon>
        <taxon>Actinomycetota</taxon>
        <taxon>Actinomycetes</taxon>
        <taxon>Mycobacteriales</taxon>
        <taxon>Nocardiaceae</taxon>
        <taxon>Nocardia</taxon>
    </lineage>
</organism>
<feature type="region of interest" description="Disordered" evidence="10">
    <location>
        <begin position="2861"/>
        <end position="2900"/>
    </location>
</feature>
<evidence type="ECO:0008006" key="16">
    <source>
        <dbReference type="Google" id="ProtNLM"/>
    </source>
</evidence>
<dbReference type="InterPro" id="IPR036291">
    <property type="entry name" value="NAD(P)-bd_dom_sf"/>
</dbReference>
<dbReference type="InterPro" id="IPR032821">
    <property type="entry name" value="PKS_assoc"/>
</dbReference>
<dbReference type="CDD" id="cd05195">
    <property type="entry name" value="enoyl_red"/>
    <property type="match status" value="1"/>
</dbReference>
<feature type="domain" description="PKS/mFAS DH" evidence="13">
    <location>
        <begin position="2374"/>
        <end position="2650"/>
    </location>
</feature>
<feature type="domain" description="Ketosynthase family 3 (KS3)" evidence="12">
    <location>
        <begin position="1482"/>
        <end position="1908"/>
    </location>
</feature>
<dbReference type="InterPro" id="IPR018201">
    <property type="entry name" value="Ketoacyl_synth_AS"/>
</dbReference>
<dbReference type="Pfam" id="PF14765">
    <property type="entry name" value="PS-DH"/>
    <property type="match status" value="2"/>
</dbReference>
<dbReference type="InterPro" id="IPR049552">
    <property type="entry name" value="PKS_DH_N"/>
</dbReference>
<feature type="region of interest" description="N-terminal hotdog fold" evidence="9">
    <location>
        <begin position="2374"/>
        <end position="2497"/>
    </location>
</feature>
<dbReference type="InterPro" id="IPR013154">
    <property type="entry name" value="ADH-like_N"/>
</dbReference>
<dbReference type="SMART" id="SM00827">
    <property type="entry name" value="PKS_AT"/>
    <property type="match status" value="3"/>
</dbReference>
<dbReference type="InterPro" id="IPR055123">
    <property type="entry name" value="SpnB-like_Rossmann"/>
</dbReference>
<dbReference type="CDD" id="cd00833">
    <property type="entry name" value="PKS"/>
    <property type="match status" value="3"/>
</dbReference>
<feature type="compositionally biased region" description="Low complexity" evidence="10">
    <location>
        <begin position="2861"/>
        <end position="2882"/>
    </location>
</feature>
<feature type="domain" description="Carrier" evidence="11">
    <location>
        <begin position="3192"/>
        <end position="3267"/>
    </location>
</feature>
<dbReference type="InterPro" id="IPR006162">
    <property type="entry name" value="Ppantetheine_attach_site"/>
</dbReference>
<dbReference type="Pfam" id="PF00550">
    <property type="entry name" value="PP-binding"/>
    <property type="match status" value="3"/>
</dbReference>
<evidence type="ECO:0000256" key="1">
    <source>
        <dbReference type="ARBA" id="ARBA00005189"/>
    </source>
</evidence>
<dbReference type="Proteomes" id="UP000188836">
    <property type="component" value="Unassembled WGS sequence"/>
</dbReference>
<feature type="active site" description="Proton donor; for dehydratase activity" evidence="9">
    <location>
        <position position="2572"/>
    </location>
</feature>
<dbReference type="InterPro" id="IPR016036">
    <property type="entry name" value="Malonyl_transacylase_ACP-bd"/>
</dbReference>
<evidence type="ECO:0000313" key="14">
    <source>
        <dbReference type="EMBL" id="ONM46073.1"/>
    </source>
</evidence>
<dbReference type="GO" id="GO:0031177">
    <property type="term" value="F:phosphopantetheine binding"/>
    <property type="evidence" value="ECO:0007669"/>
    <property type="project" value="InterPro"/>
</dbReference>
<dbReference type="InterPro" id="IPR049900">
    <property type="entry name" value="PKS_mFAS_DH"/>
</dbReference>
<dbReference type="InterPro" id="IPR020841">
    <property type="entry name" value="PKS_Beta-ketoAc_synthase_dom"/>
</dbReference>
<evidence type="ECO:0000256" key="6">
    <source>
        <dbReference type="ARBA" id="ARBA00023098"/>
    </source>
</evidence>
<dbReference type="InterPro" id="IPR001227">
    <property type="entry name" value="Ac_transferase_dom_sf"/>
</dbReference>
<dbReference type="SMART" id="SM00829">
    <property type="entry name" value="PKS_ER"/>
    <property type="match status" value="1"/>
</dbReference>